<keyword evidence="2" id="KW-0378">Hydrolase</keyword>
<feature type="domain" description="Isochorismatase-like" evidence="3">
    <location>
        <begin position="5"/>
        <end position="149"/>
    </location>
</feature>
<dbReference type="CDD" id="cd01014">
    <property type="entry name" value="nicotinamidase_related"/>
    <property type="match status" value="1"/>
</dbReference>
<comment type="caution">
    <text evidence="4">The sequence shown here is derived from an EMBL/GenBank/DDBJ whole genome shotgun (WGS) entry which is preliminary data.</text>
</comment>
<protein>
    <recommendedName>
        <fullName evidence="3">Isochorismatase-like domain-containing protein</fullName>
    </recommendedName>
</protein>
<dbReference type="EMBL" id="BAABUK010000012">
    <property type="protein sequence ID" value="GAA5812121.1"/>
    <property type="molecule type" value="Genomic_DNA"/>
</dbReference>
<dbReference type="PANTHER" id="PTHR43540:SF1">
    <property type="entry name" value="ISOCHORISMATASE HYDROLASE"/>
    <property type="match status" value="1"/>
</dbReference>
<dbReference type="Proteomes" id="UP001473302">
    <property type="component" value="Unassembled WGS sequence"/>
</dbReference>
<dbReference type="InterPro" id="IPR036380">
    <property type="entry name" value="Isochorismatase-like_sf"/>
</dbReference>
<evidence type="ECO:0000259" key="3">
    <source>
        <dbReference type="Pfam" id="PF00857"/>
    </source>
</evidence>
<gene>
    <name evidence="4" type="ORF">MFLAVUS_005571</name>
</gene>
<evidence type="ECO:0000313" key="5">
    <source>
        <dbReference type="Proteomes" id="UP001473302"/>
    </source>
</evidence>
<comment type="similarity">
    <text evidence="1">Belongs to the isochorismatase family.</text>
</comment>
<name>A0ABP9YZ67_9FUNG</name>
<evidence type="ECO:0000313" key="4">
    <source>
        <dbReference type="EMBL" id="GAA5812121.1"/>
    </source>
</evidence>
<dbReference type="Pfam" id="PF00857">
    <property type="entry name" value="Isochorismatase"/>
    <property type="match status" value="1"/>
</dbReference>
<dbReference type="Gene3D" id="3.40.50.850">
    <property type="entry name" value="Isochorismatase-like"/>
    <property type="match status" value="1"/>
</dbReference>
<reference evidence="4 5" key="1">
    <citation type="submission" date="2024-04" db="EMBL/GenBank/DDBJ databases">
        <title>genome sequences of Mucor flavus KT1a and Helicostylum pulchrum KT1b strains isolated from the surface of a dry-aged beef.</title>
        <authorList>
            <person name="Toyotome T."/>
            <person name="Hosono M."/>
            <person name="Torimaru M."/>
            <person name="Fukuda K."/>
            <person name="Mikami N."/>
        </authorList>
    </citation>
    <scope>NUCLEOTIDE SEQUENCE [LARGE SCALE GENOMIC DNA]</scope>
    <source>
        <strain evidence="4 5">KT1a</strain>
    </source>
</reference>
<organism evidence="4 5">
    <name type="scientific">Mucor flavus</name>
    <dbReference type="NCBI Taxonomy" id="439312"/>
    <lineage>
        <taxon>Eukaryota</taxon>
        <taxon>Fungi</taxon>
        <taxon>Fungi incertae sedis</taxon>
        <taxon>Mucoromycota</taxon>
        <taxon>Mucoromycotina</taxon>
        <taxon>Mucoromycetes</taxon>
        <taxon>Mucorales</taxon>
        <taxon>Mucorineae</taxon>
        <taxon>Mucoraceae</taxon>
        <taxon>Mucor</taxon>
    </lineage>
</organism>
<dbReference type="PANTHER" id="PTHR43540">
    <property type="entry name" value="PEROXYUREIDOACRYLATE/UREIDOACRYLATE AMIDOHYDROLASE-RELATED"/>
    <property type="match status" value="1"/>
</dbReference>
<dbReference type="InterPro" id="IPR050272">
    <property type="entry name" value="Isochorismatase-like_hydrls"/>
</dbReference>
<proteinExistence type="inferred from homology"/>
<evidence type="ECO:0000256" key="2">
    <source>
        <dbReference type="ARBA" id="ARBA00022801"/>
    </source>
</evidence>
<accession>A0ABP9YZ67</accession>
<evidence type="ECO:0000256" key="1">
    <source>
        <dbReference type="ARBA" id="ARBA00006336"/>
    </source>
</evidence>
<dbReference type="InterPro" id="IPR000868">
    <property type="entry name" value="Isochorismatase-like_dom"/>
</dbReference>
<keyword evidence="5" id="KW-1185">Reference proteome</keyword>
<dbReference type="SUPFAM" id="SSF52499">
    <property type="entry name" value="Isochorismatase-like hydrolases"/>
    <property type="match status" value="1"/>
</dbReference>
<sequence>MSEEALIVVDVQNDYFPDGNLPTWNPIETAEACAQLIQKFRQDGKQVVFVKHIIHDSQAEIFPALIKGTRGAEIHDIVKPLPTEKIITKHEVSSFVGTDLKEYLVSKGVKKLVVVGMMIHNCVNATVYSGVEEGFPCIVVEEAVNTMDQPYDGELVKAQDIKKAFLAGIQFSFSKAYKLQDVLSDNYEYQCFSKLKNFVKKHPLESKEALCKEGSYEISKSDCEGWVRHSISFSERCMKMGTNL</sequence>